<dbReference type="GO" id="GO:0003677">
    <property type="term" value="F:DNA binding"/>
    <property type="evidence" value="ECO:0007669"/>
    <property type="project" value="UniProtKB-KW"/>
</dbReference>
<keyword evidence="3" id="KW-0731">Sigma factor</keyword>
<evidence type="ECO:0000256" key="6">
    <source>
        <dbReference type="SAM" id="MobiDB-lite"/>
    </source>
</evidence>
<accession>A0A543I589</accession>
<comment type="similarity">
    <text evidence="1">Belongs to the sigma-70 factor family. ECF subfamily.</text>
</comment>
<dbReference type="AlphaFoldDB" id="A0A543I589"/>
<comment type="caution">
    <text evidence="8">The sequence shown here is derived from an EMBL/GenBank/DDBJ whole genome shotgun (WGS) entry which is preliminary data.</text>
</comment>
<dbReference type="InterPro" id="IPR013325">
    <property type="entry name" value="RNA_pol_sigma_r2"/>
</dbReference>
<dbReference type="PANTHER" id="PTHR43133">
    <property type="entry name" value="RNA POLYMERASE ECF-TYPE SIGMA FACTO"/>
    <property type="match status" value="1"/>
</dbReference>
<organism evidence="8 9">
    <name type="scientific">Klugiella xanthotipulae</name>
    <dbReference type="NCBI Taxonomy" id="244735"/>
    <lineage>
        <taxon>Bacteria</taxon>
        <taxon>Bacillati</taxon>
        <taxon>Actinomycetota</taxon>
        <taxon>Actinomycetes</taxon>
        <taxon>Micrococcales</taxon>
        <taxon>Microbacteriaceae</taxon>
        <taxon>Klugiella</taxon>
    </lineage>
</organism>
<dbReference type="EMBL" id="VFPN01000001">
    <property type="protein sequence ID" value="TQM65739.1"/>
    <property type="molecule type" value="Genomic_DNA"/>
</dbReference>
<keyword evidence="2" id="KW-0805">Transcription regulation</keyword>
<evidence type="ECO:0000256" key="5">
    <source>
        <dbReference type="ARBA" id="ARBA00023163"/>
    </source>
</evidence>
<dbReference type="InterPro" id="IPR014284">
    <property type="entry name" value="RNA_pol_sigma-70_dom"/>
</dbReference>
<keyword evidence="4" id="KW-0238">DNA-binding</keyword>
<feature type="compositionally biased region" description="Low complexity" evidence="6">
    <location>
        <begin position="346"/>
        <end position="357"/>
    </location>
</feature>
<name>A0A543I589_9MICO</name>
<feature type="compositionally biased region" description="Pro residues" evidence="6">
    <location>
        <begin position="358"/>
        <end position="377"/>
    </location>
</feature>
<keyword evidence="5" id="KW-0804">Transcription</keyword>
<evidence type="ECO:0000313" key="8">
    <source>
        <dbReference type="EMBL" id="TQM65739.1"/>
    </source>
</evidence>
<dbReference type="InterPro" id="IPR039425">
    <property type="entry name" value="RNA_pol_sigma-70-like"/>
</dbReference>
<feature type="region of interest" description="Disordered" evidence="6">
    <location>
        <begin position="490"/>
        <end position="511"/>
    </location>
</feature>
<dbReference type="Gene3D" id="1.10.10.10">
    <property type="entry name" value="Winged helix-like DNA-binding domain superfamily/Winged helix DNA-binding domain"/>
    <property type="match status" value="1"/>
</dbReference>
<proteinExistence type="inferred from homology"/>
<keyword evidence="9" id="KW-1185">Reference proteome</keyword>
<feature type="compositionally biased region" description="Low complexity" evidence="6">
    <location>
        <begin position="490"/>
        <end position="505"/>
    </location>
</feature>
<feature type="region of interest" description="Disordered" evidence="6">
    <location>
        <begin position="346"/>
        <end position="380"/>
    </location>
</feature>
<dbReference type="SUPFAM" id="SSF88659">
    <property type="entry name" value="Sigma3 and sigma4 domains of RNA polymerase sigma factors"/>
    <property type="match status" value="1"/>
</dbReference>
<reference evidence="8 9" key="1">
    <citation type="submission" date="2019-06" db="EMBL/GenBank/DDBJ databases">
        <title>Sequencing the genomes of 1000 actinobacteria strains.</title>
        <authorList>
            <person name="Klenk H.-P."/>
        </authorList>
    </citation>
    <scope>NUCLEOTIDE SEQUENCE [LARGE SCALE GENOMIC DNA]</scope>
    <source>
        <strain evidence="8 9">DSM 18031</strain>
    </source>
</reference>
<evidence type="ECO:0000259" key="7">
    <source>
        <dbReference type="Pfam" id="PF04542"/>
    </source>
</evidence>
<evidence type="ECO:0000313" key="9">
    <source>
        <dbReference type="Proteomes" id="UP000318331"/>
    </source>
</evidence>
<gene>
    <name evidence="8" type="ORF">FB466_0551</name>
</gene>
<evidence type="ECO:0000256" key="1">
    <source>
        <dbReference type="ARBA" id="ARBA00010641"/>
    </source>
</evidence>
<evidence type="ECO:0000256" key="3">
    <source>
        <dbReference type="ARBA" id="ARBA00023082"/>
    </source>
</evidence>
<feature type="domain" description="RNA polymerase sigma-70 region 2" evidence="7">
    <location>
        <begin position="29"/>
        <end position="94"/>
    </location>
</feature>
<dbReference type="InterPro" id="IPR007627">
    <property type="entry name" value="RNA_pol_sigma70_r2"/>
</dbReference>
<dbReference type="Proteomes" id="UP000318331">
    <property type="component" value="Unassembled WGS sequence"/>
</dbReference>
<dbReference type="NCBIfam" id="TIGR02937">
    <property type="entry name" value="sigma70-ECF"/>
    <property type="match status" value="1"/>
</dbReference>
<dbReference type="GO" id="GO:0006352">
    <property type="term" value="P:DNA-templated transcription initiation"/>
    <property type="evidence" value="ECO:0007669"/>
    <property type="project" value="InterPro"/>
</dbReference>
<protein>
    <submittedName>
        <fullName evidence="8">RNA polymerase sigma factor (Sigma-70 family)</fullName>
    </submittedName>
</protein>
<dbReference type="RefSeq" id="WP_141915621.1">
    <property type="nucleotide sequence ID" value="NZ_BAAAYS010000001.1"/>
</dbReference>
<dbReference type="Pfam" id="PF04542">
    <property type="entry name" value="Sigma70_r2"/>
    <property type="match status" value="1"/>
</dbReference>
<dbReference type="Gene3D" id="1.10.1740.10">
    <property type="match status" value="1"/>
</dbReference>
<dbReference type="OrthoDB" id="4990598at2"/>
<dbReference type="InterPro" id="IPR013324">
    <property type="entry name" value="RNA_pol_sigma_r3/r4-like"/>
</dbReference>
<sequence>MSDILPALSDDDLLNRVRDGDLDAVSEIFSRHHLAVRNLAFRWEQNPTQVDDLVSEAFARLVEQLKAGKGPQCGVRQYLYVTMRNIVTDSLRASAPTHSVSDIDDYLPAVEAADLAGERDWENTIVAQAFTGLPERWQEVLWYGSVEGLKPREMAPILGLAPNACSALLLRAREGFSRAYLEARVASDLPEECKANAPALADIATSRGHTPRALRRHPHISTCAHCQAALTNSADITATLRTIVAPLTVGSAAVAAALWPTQQASALALLGAFPLTKIAAGVLVATVVTTGAILGLTHAEPGEQDAGQPLTAAASLEQPGVPVAPDPGDAPTAPLGEVTIEGAAPTEPAAATPGKPSATPPGTVPAAPSPGAPPAAPATPTITPTPTVGFTLSAPATIEQKSSDSLVVTVTNSGTAASGSLSFSVTLNGDGSFPRSTAQSSGAAAWSCTASGTTARCTASNLGVGSTSSVSIPVAAEGYPGSTVTALLSPSGSGVTSTGSSASSTIVWPTR</sequence>
<dbReference type="PANTHER" id="PTHR43133:SF8">
    <property type="entry name" value="RNA POLYMERASE SIGMA FACTOR HI_1459-RELATED"/>
    <property type="match status" value="1"/>
</dbReference>
<dbReference type="SUPFAM" id="SSF88946">
    <property type="entry name" value="Sigma2 domain of RNA polymerase sigma factors"/>
    <property type="match status" value="1"/>
</dbReference>
<dbReference type="InterPro" id="IPR036388">
    <property type="entry name" value="WH-like_DNA-bd_sf"/>
</dbReference>
<evidence type="ECO:0000256" key="4">
    <source>
        <dbReference type="ARBA" id="ARBA00023125"/>
    </source>
</evidence>
<evidence type="ECO:0000256" key="2">
    <source>
        <dbReference type="ARBA" id="ARBA00023015"/>
    </source>
</evidence>
<dbReference type="GO" id="GO:0016987">
    <property type="term" value="F:sigma factor activity"/>
    <property type="evidence" value="ECO:0007669"/>
    <property type="project" value="UniProtKB-KW"/>
</dbReference>